<proteinExistence type="predicted"/>
<protein>
    <submittedName>
        <fullName evidence="2">Uncharacterized protein</fullName>
    </submittedName>
</protein>
<name>A0ABD1TYF2_9LAMI</name>
<organism evidence="2 3">
    <name type="scientific">Abeliophyllum distichum</name>
    <dbReference type="NCBI Taxonomy" id="126358"/>
    <lineage>
        <taxon>Eukaryota</taxon>
        <taxon>Viridiplantae</taxon>
        <taxon>Streptophyta</taxon>
        <taxon>Embryophyta</taxon>
        <taxon>Tracheophyta</taxon>
        <taxon>Spermatophyta</taxon>
        <taxon>Magnoliopsida</taxon>
        <taxon>eudicotyledons</taxon>
        <taxon>Gunneridae</taxon>
        <taxon>Pentapetalae</taxon>
        <taxon>asterids</taxon>
        <taxon>lamiids</taxon>
        <taxon>Lamiales</taxon>
        <taxon>Oleaceae</taxon>
        <taxon>Forsythieae</taxon>
        <taxon>Abeliophyllum</taxon>
    </lineage>
</organism>
<keyword evidence="3" id="KW-1185">Reference proteome</keyword>
<dbReference type="Proteomes" id="UP001604336">
    <property type="component" value="Unassembled WGS sequence"/>
</dbReference>
<dbReference type="AlphaFoldDB" id="A0ABD1TYF2"/>
<evidence type="ECO:0000256" key="1">
    <source>
        <dbReference type="SAM" id="MobiDB-lite"/>
    </source>
</evidence>
<gene>
    <name evidence="2" type="ORF">Adt_14015</name>
</gene>
<evidence type="ECO:0000313" key="3">
    <source>
        <dbReference type="Proteomes" id="UP001604336"/>
    </source>
</evidence>
<feature type="region of interest" description="Disordered" evidence="1">
    <location>
        <begin position="34"/>
        <end position="63"/>
    </location>
</feature>
<comment type="caution">
    <text evidence="2">The sequence shown here is derived from an EMBL/GenBank/DDBJ whole genome shotgun (WGS) entry which is preliminary data.</text>
</comment>
<evidence type="ECO:0000313" key="2">
    <source>
        <dbReference type="EMBL" id="KAL2517768.1"/>
    </source>
</evidence>
<reference evidence="3" key="1">
    <citation type="submission" date="2024-07" db="EMBL/GenBank/DDBJ databases">
        <title>Two chromosome-level genome assemblies of Korean endemic species Abeliophyllum distichum and Forsythia ovata (Oleaceae).</title>
        <authorList>
            <person name="Jang H."/>
        </authorList>
    </citation>
    <scope>NUCLEOTIDE SEQUENCE [LARGE SCALE GENOMIC DNA]</scope>
</reference>
<accession>A0ABD1TYF2</accession>
<dbReference type="EMBL" id="JBFOLK010000004">
    <property type="protein sequence ID" value="KAL2517768.1"/>
    <property type="molecule type" value="Genomic_DNA"/>
</dbReference>
<sequence length="110" mass="11536">MPQFLTPPSLGQKFPAVNSGQKIPAAVPSLKCTTMVPPPTSAPTSGDLPASSNVVSGVSDDAPPISSSYDITCNLVPNHNSPSLQGDEPRLFHPVLHQAGTRHHARWCAC</sequence>